<dbReference type="CDD" id="cd03116">
    <property type="entry name" value="MobB"/>
    <property type="match status" value="1"/>
</dbReference>
<dbReference type="Gene3D" id="3.40.50.300">
    <property type="entry name" value="P-loop containing nucleotide triphosphate hydrolases"/>
    <property type="match status" value="1"/>
</dbReference>
<evidence type="ECO:0000259" key="1">
    <source>
        <dbReference type="Pfam" id="PF03205"/>
    </source>
</evidence>
<feature type="domain" description="Molybdopterin-guanine dinucleotide biosynthesis protein B (MobB)" evidence="1">
    <location>
        <begin position="29"/>
        <end position="157"/>
    </location>
</feature>
<name>A0A1Y4EBD1_9FIRM</name>
<evidence type="ECO:0000313" key="3">
    <source>
        <dbReference type="Proteomes" id="UP000196386"/>
    </source>
</evidence>
<dbReference type="EMBL" id="NFKP01000013">
    <property type="protein sequence ID" value="OUP68928.1"/>
    <property type="molecule type" value="Genomic_DNA"/>
</dbReference>
<dbReference type="AlphaFoldDB" id="A0A1Y4EBD1"/>
<dbReference type="PANTHER" id="PTHR40072:SF1">
    <property type="entry name" value="MOLYBDOPTERIN-GUANINE DINUCLEOTIDE BIOSYNTHESIS ADAPTER PROTEIN"/>
    <property type="match status" value="1"/>
</dbReference>
<evidence type="ECO:0000313" key="2">
    <source>
        <dbReference type="EMBL" id="OUP68928.1"/>
    </source>
</evidence>
<dbReference type="Pfam" id="PF03205">
    <property type="entry name" value="MobB"/>
    <property type="match status" value="1"/>
</dbReference>
<organism evidence="2 3">
    <name type="scientific">Anaerotruncus colihominis</name>
    <dbReference type="NCBI Taxonomy" id="169435"/>
    <lineage>
        <taxon>Bacteria</taxon>
        <taxon>Bacillati</taxon>
        <taxon>Bacillota</taxon>
        <taxon>Clostridia</taxon>
        <taxon>Eubacteriales</taxon>
        <taxon>Oscillospiraceae</taxon>
        <taxon>Anaerotruncus</taxon>
    </lineage>
</organism>
<protein>
    <submittedName>
        <fullName evidence="2">Molybdopterin-guanine dinucleotide biosynthesis protein B</fullName>
    </submittedName>
</protein>
<dbReference type="GO" id="GO:0005525">
    <property type="term" value="F:GTP binding"/>
    <property type="evidence" value="ECO:0007669"/>
    <property type="project" value="InterPro"/>
</dbReference>
<reference evidence="3" key="1">
    <citation type="submission" date="2017-04" db="EMBL/GenBank/DDBJ databases">
        <title>Function of individual gut microbiota members based on whole genome sequencing of pure cultures obtained from chicken caecum.</title>
        <authorList>
            <person name="Medvecky M."/>
            <person name="Cejkova D."/>
            <person name="Polansky O."/>
            <person name="Karasova D."/>
            <person name="Kubasova T."/>
            <person name="Cizek A."/>
            <person name="Rychlik I."/>
        </authorList>
    </citation>
    <scope>NUCLEOTIDE SEQUENCE [LARGE SCALE GENOMIC DNA]</scope>
    <source>
        <strain evidence="3">An175</strain>
    </source>
</reference>
<gene>
    <name evidence="2" type="ORF">B5F11_11290</name>
</gene>
<sequence>MPDRYPGGQPAACPRRQGRGAFIVSGPAVIAVSGVKNSGKTTFLEHVTPILRAMGLRVGIIKHDGHDFEPDVPGTDSRRLREAGAQAVAVYSANRWMLVREEPDVALSDLLDQMRGMDVVLLEGQKHSDWPKIELVRAAVSNESVCRPDTLLALATDTGVRIPGVPALPLDGYEDAARLIFSCVKRL</sequence>
<proteinExistence type="predicted"/>
<dbReference type="PANTHER" id="PTHR40072">
    <property type="entry name" value="MOLYBDOPTERIN-GUANINE DINUCLEOTIDE BIOSYNTHESIS ADAPTER PROTEIN-RELATED"/>
    <property type="match status" value="1"/>
</dbReference>
<dbReference type="InterPro" id="IPR052539">
    <property type="entry name" value="MGD_biosynthesis_adapter"/>
</dbReference>
<comment type="caution">
    <text evidence="2">The sequence shown here is derived from an EMBL/GenBank/DDBJ whole genome shotgun (WGS) entry which is preliminary data.</text>
</comment>
<accession>A0A1Y4EBD1</accession>
<dbReference type="Proteomes" id="UP000196386">
    <property type="component" value="Unassembled WGS sequence"/>
</dbReference>
<dbReference type="GO" id="GO:0006777">
    <property type="term" value="P:Mo-molybdopterin cofactor biosynthetic process"/>
    <property type="evidence" value="ECO:0007669"/>
    <property type="project" value="InterPro"/>
</dbReference>
<dbReference type="NCBIfam" id="TIGR00176">
    <property type="entry name" value="mobB"/>
    <property type="match status" value="1"/>
</dbReference>
<dbReference type="SUPFAM" id="SSF52540">
    <property type="entry name" value="P-loop containing nucleoside triphosphate hydrolases"/>
    <property type="match status" value="1"/>
</dbReference>
<dbReference type="InterPro" id="IPR027417">
    <property type="entry name" value="P-loop_NTPase"/>
</dbReference>
<dbReference type="InterPro" id="IPR004435">
    <property type="entry name" value="MobB_dom"/>
</dbReference>